<dbReference type="KEGG" id="tcn:H9L16_08915"/>
<dbReference type="RefSeq" id="WP_187551383.1">
    <property type="nucleotide sequence ID" value="NZ_BMZL01000002.1"/>
</dbReference>
<feature type="transmembrane region" description="Helical" evidence="1">
    <location>
        <begin position="58"/>
        <end position="80"/>
    </location>
</feature>
<dbReference type="EMBL" id="CP060719">
    <property type="protein sequence ID" value="QNN68859.1"/>
    <property type="molecule type" value="Genomic_DNA"/>
</dbReference>
<keyword evidence="1" id="KW-1133">Transmembrane helix</keyword>
<dbReference type="Proteomes" id="UP000515804">
    <property type="component" value="Chromosome"/>
</dbReference>
<reference evidence="2 3" key="1">
    <citation type="submission" date="2020-08" db="EMBL/GenBank/DDBJ databases">
        <title>Genome sequence of Thermomonas carbonis KCTC 42013T.</title>
        <authorList>
            <person name="Hyun D.-W."/>
            <person name="Bae J.-W."/>
        </authorList>
    </citation>
    <scope>NUCLEOTIDE SEQUENCE [LARGE SCALE GENOMIC DNA]</scope>
    <source>
        <strain evidence="2 3">KCTC 42013</strain>
    </source>
</reference>
<evidence type="ECO:0008006" key="4">
    <source>
        <dbReference type="Google" id="ProtNLM"/>
    </source>
</evidence>
<dbReference type="AlphaFoldDB" id="A0A7G9SLY4"/>
<evidence type="ECO:0000256" key="1">
    <source>
        <dbReference type="SAM" id="Phobius"/>
    </source>
</evidence>
<evidence type="ECO:0000313" key="2">
    <source>
        <dbReference type="EMBL" id="QNN68859.1"/>
    </source>
</evidence>
<name>A0A7G9SLY4_9GAMM</name>
<keyword evidence="1" id="KW-0812">Transmembrane</keyword>
<evidence type="ECO:0000313" key="3">
    <source>
        <dbReference type="Proteomes" id="UP000515804"/>
    </source>
</evidence>
<proteinExistence type="predicted"/>
<gene>
    <name evidence="2" type="ORF">H9L16_08915</name>
</gene>
<protein>
    <recommendedName>
        <fullName evidence="4">DUF3619 family protein</fullName>
    </recommendedName>
</protein>
<sequence>MNTHPDEMRPGDDARFDEALRDQHATAVERISPRVRAQLVQRRNAVLRGERTAPARGGLRYAAAGFAALCALAIGLQFGLTPAPVSPTASGLASTQASTTDTTMLDEDPEFYAWLASADAQQIAME</sequence>
<accession>A0A7G9SLY4</accession>
<organism evidence="2 3">
    <name type="scientific">Thermomonas carbonis</name>
    <dbReference type="NCBI Taxonomy" id="1463158"/>
    <lineage>
        <taxon>Bacteria</taxon>
        <taxon>Pseudomonadati</taxon>
        <taxon>Pseudomonadota</taxon>
        <taxon>Gammaproteobacteria</taxon>
        <taxon>Lysobacterales</taxon>
        <taxon>Lysobacteraceae</taxon>
        <taxon>Thermomonas</taxon>
    </lineage>
</organism>
<keyword evidence="3" id="KW-1185">Reference proteome</keyword>
<keyword evidence="1" id="KW-0472">Membrane</keyword>